<accession>D5BKE8</accession>
<protein>
    <submittedName>
        <fullName evidence="2">Uncharacterized protein</fullName>
    </submittedName>
</protein>
<feature type="transmembrane region" description="Helical" evidence="1">
    <location>
        <begin position="12"/>
        <end position="34"/>
    </location>
</feature>
<dbReference type="EMBL" id="CP001650">
    <property type="protein sequence ID" value="ADF51828.1"/>
    <property type="molecule type" value="Genomic_DNA"/>
</dbReference>
<keyword evidence="1" id="KW-0472">Membrane</keyword>
<dbReference type="AlphaFoldDB" id="D5BKE8"/>
<dbReference type="KEGG" id="zpr:ZPR_1493"/>
<keyword evidence="1" id="KW-1133">Transmembrane helix</keyword>
<proteinExistence type="predicted"/>
<dbReference type="HOGENOM" id="CLU_3299038_0_0_10"/>
<gene>
    <name evidence="2" type="ordered locus">ZPR_1493</name>
</gene>
<name>D5BKE8_ZUNPS</name>
<evidence type="ECO:0000256" key="1">
    <source>
        <dbReference type="SAM" id="Phobius"/>
    </source>
</evidence>
<organism evidence="2 3">
    <name type="scientific">Zunongwangia profunda (strain DSM 18752 / CCTCC AB 206139 / SM-A87)</name>
    <name type="common">Wangia profunda</name>
    <dbReference type="NCBI Taxonomy" id="655815"/>
    <lineage>
        <taxon>Bacteria</taxon>
        <taxon>Pseudomonadati</taxon>
        <taxon>Bacteroidota</taxon>
        <taxon>Flavobacteriia</taxon>
        <taxon>Flavobacteriales</taxon>
        <taxon>Flavobacteriaceae</taxon>
        <taxon>Zunongwangia</taxon>
    </lineage>
</organism>
<keyword evidence="3" id="KW-1185">Reference proteome</keyword>
<keyword evidence="1" id="KW-0812">Transmembrane</keyword>
<evidence type="ECO:0000313" key="3">
    <source>
        <dbReference type="Proteomes" id="UP000001654"/>
    </source>
</evidence>
<sequence length="40" mass="4635">MTLLFTEAFAIIIAITCLLLIFLLLIYGGFPFILNRRKNF</sequence>
<dbReference type="Proteomes" id="UP000001654">
    <property type="component" value="Chromosome"/>
</dbReference>
<reference evidence="2 3" key="1">
    <citation type="journal article" date="2010" name="BMC Genomics">
        <title>The complete genome of Zunongwangia profunda SM-A87 reveals its adaptation to the deep-sea environment and ecological role in sedimentary organic nitrogen degradation.</title>
        <authorList>
            <person name="Qin Q.L."/>
            <person name="Zhang X.Y."/>
            <person name="Wang X.M."/>
            <person name="Liu G.M."/>
            <person name="Chen X.L."/>
            <person name="Xie B.B."/>
            <person name="Dang H.Y."/>
            <person name="Zhou B.C."/>
            <person name="Yu J."/>
            <person name="Zhang Y.Z."/>
        </authorList>
    </citation>
    <scope>NUCLEOTIDE SEQUENCE [LARGE SCALE GENOMIC DNA]</scope>
    <source>
        <strain evidence="3">DSM 18752 / CCTCC AB 206139 / SM-A87</strain>
    </source>
</reference>
<evidence type="ECO:0000313" key="2">
    <source>
        <dbReference type="EMBL" id="ADF51828.1"/>
    </source>
</evidence>